<comment type="similarity">
    <text evidence="1">Belongs to the glycosyl hydrolase 13 family.</text>
</comment>
<keyword evidence="5" id="KW-1185">Reference proteome</keyword>
<keyword evidence="4" id="KW-0378">Hydrolase</keyword>
<proteinExistence type="inferred from homology"/>
<evidence type="ECO:0000313" key="5">
    <source>
        <dbReference type="Proteomes" id="UP000799770"/>
    </source>
</evidence>
<dbReference type="GO" id="GO:0005975">
    <property type="term" value="P:carbohydrate metabolic process"/>
    <property type="evidence" value="ECO:0007669"/>
    <property type="project" value="InterPro"/>
</dbReference>
<evidence type="ECO:0000256" key="1">
    <source>
        <dbReference type="ARBA" id="ARBA00008061"/>
    </source>
</evidence>
<sequence length="621" mass="69251">MLNKEIPTSSAPQKGPSSINDASSYHPSPSAWEDQQLYFLLPDRFSNNSEDGSLDPSGKPVQGSIRAFKPDDAANAIKPPANAQDWVDSGVAWQGGDLQGIKSKLGYLKRLGVTAVWVGPIFKQVPSEKSSYHGYAIQDFLEIDPHFGTREDLRDLVKSAHEQGIYVILDIILNHSGNVFAYTGEQPGRDKPWTGQQYDVEGFRDSKGQPTLPYQPLDPNNLPKEARDCAIWPAELQGQDTFTREGAISNWDYWPEFLRGDFLSLKDIELGRDDPDVFAPTPALKTLCEVYKYWIAYADLDGYRIDTVKHMGDGPTRHLCTTLHEYACSIGKENFFLVGEVTGGRAFDTVEATGLDAALGIGNVQQNLWNLPKGNVDPTAYFDLFRNATFLKKGSHAWMRNKVVTMIDDHDQVWRGESKERFCFGQNGSELCLAALALNLTTLGIPCIYYGTEQQFDGQGNSDRYIRETMFGGSFGAFRSKDRHFFDEANTVFQEVAKITQLRNEYAALRRGRQYLREISGNGKDFGLPRKLGETMKSIVAWSRVFADQEVLCAINTDTENWTKAFVTIDDGLHAEGDKLKCSYRSPTDGDRTVADEVEVEGINGKAVELSVPPSGFVIYA</sequence>
<dbReference type="Pfam" id="PF00128">
    <property type="entry name" value="Alpha-amylase"/>
    <property type="match status" value="1"/>
</dbReference>
<dbReference type="OrthoDB" id="204980at2759"/>
<dbReference type="PANTHER" id="PTHR10357">
    <property type="entry name" value="ALPHA-AMYLASE FAMILY MEMBER"/>
    <property type="match status" value="1"/>
</dbReference>
<dbReference type="CDD" id="cd11352">
    <property type="entry name" value="AmyAc_5"/>
    <property type="match status" value="1"/>
</dbReference>
<dbReference type="AlphaFoldDB" id="A0A6A5ZQ50"/>
<evidence type="ECO:0000259" key="3">
    <source>
        <dbReference type="SMART" id="SM00642"/>
    </source>
</evidence>
<dbReference type="Proteomes" id="UP000799770">
    <property type="component" value="Unassembled WGS sequence"/>
</dbReference>
<reference evidence="4" key="1">
    <citation type="journal article" date="2020" name="Stud. Mycol.">
        <title>101 Dothideomycetes genomes: a test case for predicting lifestyles and emergence of pathogens.</title>
        <authorList>
            <person name="Haridas S."/>
            <person name="Albert R."/>
            <person name="Binder M."/>
            <person name="Bloem J."/>
            <person name="Labutti K."/>
            <person name="Salamov A."/>
            <person name="Andreopoulos B."/>
            <person name="Baker S."/>
            <person name="Barry K."/>
            <person name="Bills G."/>
            <person name="Bluhm B."/>
            <person name="Cannon C."/>
            <person name="Castanera R."/>
            <person name="Culley D."/>
            <person name="Daum C."/>
            <person name="Ezra D."/>
            <person name="Gonzalez J."/>
            <person name="Henrissat B."/>
            <person name="Kuo A."/>
            <person name="Liang C."/>
            <person name="Lipzen A."/>
            <person name="Lutzoni F."/>
            <person name="Magnuson J."/>
            <person name="Mondo S."/>
            <person name="Nolan M."/>
            <person name="Ohm R."/>
            <person name="Pangilinan J."/>
            <person name="Park H.-J."/>
            <person name="Ramirez L."/>
            <person name="Alfaro M."/>
            <person name="Sun H."/>
            <person name="Tritt A."/>
            <person name="Yoshinaga Y."/>
            <person name="Zwiers L.-H."/>
            <person name="Turgeon B."/>
            <person name="Goodwin S."/>
            <person name="Spatafora J."/>
            <person name="Crous P."/>
            <person name="Grigoriev I."/>
        </authorList>
    </citation>
    <scope>NUCLEOTIDE SEQUENCE</scope>
    <source>
        <strain evidence="4">CBS 627.86</strain>
    </source>
</reference>
<accession>A0A6A5ZQ50</accession>
<dbReference type="EMBL" id="ML977314">
    <property type="protein sequence ID" value="KAF2120358.1"/>
    <property type="molecule type" value="Genomic_DNA"/>
</dbReference>
<dbReference type="GO" id="GO:0016787">
    <property type="term" value="F:hydrolase activity"/>
    <property type="evidence" value="ECO:0007669"/>
    <property type="project" value="UniProtKB-KW"/>
</dbReference>
<dbReference type="PANTHER" id="PTHR10357:SF209">
    <property type="entry name" value="PERIPLASMIC ALPHA-AMYLASE"/>
    <property type="match status" value="1"/>
</dbReference>
<evidence type="ECO:0000256" key="2">
    <source>
        <dbReference type="SAM" id="MobiDB-lite"/>
    </source>
</evidence>
<name>A0A6A5ZQ50_9PLEO</name>
<protein>
    <submittedName>
        <fullName evidence="4">Glycoside hydrolase superfamily</fullName>
    </submittedName>
</protein>
<dbReference type="SUPFAM" id="SSF51445">
    <property type="entry name" value="(Trans)glycosidases"/>
    <property type="match status" value="1"/>
</dbReference>
<feature type="domain" description="Glycosyl hydrolase family 13 catalytic" evidence="3">
    <location>
        <begin position="39"/>
        <end position="503"/>
    </location>
</feature>
<dbReference type="InterPro" id="IPR017853">
    <property type="entry name" value="GH"/>
</dbReference>
<dbReference type="SMART" id="SM00642">
    <property type="entry name" value="Aamy"/>
    <property type="match status" value="1"/>
</dbReference>
<evidence type="ECO:0000313" key="4">
    <source>
        <dbReference type="EMBL" id="KAF2120358.1"/>
    </source>
</evidence>
<gene>
    <name evidence="4" type="ORF">BDV96DRAFT_610318</name>
</gene>
<dbReference type="Gene3D" id="3.20.20.80">
    <property type="entry name" value="Glycosidases"/>
    <property type="match status" value="1"/>
</dbReference>
<feature type="region of interest" description="Disordered" evidence="2">
    <location>
        <begin position="1"/>
        <end position="30"/>
    </location>
</feature>
<dbReference type="InterPro" id="IPR006047">
    <property type="entry name" value="GH13_cat_dom"/>
</dbReference>
<feature type="compositionally biased region" description="Polar residues" evidence="2">
    <location>
        <begin position="1"/>
        <end position="27"/>
    </location>
</feature>
<organism evidence="4 5">
    <name type="scientific">Lophiotrema nucula</name>
    <dbReference type="NCBI Taxonomy" id="690887"/>
    <lineage>
        <taxon>Eukaryota</taxon>
        <taxon>Fungi</taxon>
        <taxon>Dikarya</taxon>
        <taxon>Ascomycota</taxon>
        <taxon>Pezizomycotina</taxon>
        <taxon>Dothideomycetes</taxon>
        <taxon>Pleosporomycetidae</taxon>
        <taxon>Pleosporales</taxon>
        <taxon>Lophiotremataceae</taxon>
        <taxon>Lophiotrema</taxon>
    </lineage>
</organism>